<dbReference type="KEGG" id="iod:EJO50_06120"/>
<dbReference type="RefSeq" id="WP_125976330.1">
    <property type="nucleotide sequence ID" value="NZ_CP034433.1"/>
</dbReference>
<dbReference type="EMBL" id="CP034433">
    <property type="protein sequence ID" value="AZN38095.1"/>
    <property type="molecule type" value="Genomic_DNA"/>
</dbReference>
<dbReference type="Proteomes" id="UP000282438">
    <property type="component" value="Chromosome"/>
</dbReference>
<sequence>MTAVKTDVNDEAALAAQLAGHDLVISAFSGHAAGDVYQYFVDGFQHILNSVKASAAPRFLVVGAQVAWKSLPACKW</sequence>
<evidence type="ECO:0000313" key="2">
    <source>
        <dbReference type="EMBL" id="AZN38095.1"/>
    </source>
</evidence>
<evidence type="ECO:0000313" key="3">
    <source>
        <dbReference type="Proteomes" id="UP000282438"/>
    </source>
</evidence>
<dbReference type="AlphaFoldDB" id="A0A3S8ZXB1"/>
<dbReference type="InterPro" id="IPR036291">
    <property type="entry name" value="NAD(P)-bd_dom_sf"/>
</dbReference>
<dbReference type="InterPro" id="IPR016040">
    <property type="entry name" value="NAD(P)-bd_dom"/>
</dbReference>
<feature type="domain" description="NAD(P)-binding" evidence="1">
    <location>
        <begin position="2"/>
        <end position="65"/>
    </location>
</feature>
<protein>
    <recommendedName>
        <fullName evidence="1">NAD(P)-binding domain-containing protein</fullName>
    </recommendedName>
</protein>
<organism evidence="2 3">
    <name type="scientific">Iodobacter ciconiae</name>
    <dbReference type="NCBI Taxonomy" id="2496266"/>
    <lineage>
        <taxon>Bacteria</taxon>
        <taxon>Pseudomonadati</taxon>
        <taxon>Pseudomonadota</taxon>
        <taxon>Betaproteobacteria</taxon>
        <taxon>Neisseriales</taxon>
        <taxon>Chitinibacteraceae</taxon>
        <taxon>Iodobacter</taxon>
    </lineage>
</organism>
<accession>A0A3S8ZXB1</accession>
<dbReference type="SUPFAM" id="SSF51735">
    <property type="entry name" value="NAD(P)-binding Rossmann-fold domains"/>
    <property type="match status" value="1"/>
</dbReference>
<dbReference type="OrthoDB" id="7352421at2"/>
<dbReference type="Gene3D" id="3.40.50.720">
    <property type="entry name" value="NAD(P)-binding Rossmann-like Domain"/>
    <property type="match status" value="1"/>
</dbReference>
<gene>
    <name evidence="2" type="ORF">EJO50_06120</name>
</gene>
<reference evidence="2 3" key="1">
    <citation type="submission" date="2018-12" db="EMBL/GenBank/DDBJ databases">
        <title>Complete genome sequence of Iodobacter sp. H11R3.</title>
        <authorList>
            <person name="Bae J.-W."/>
        </authorList>
    </citation>
    <scope>NUCLEOTIDE SEQUENCE [LARGE SCALE GENOMIC DNA]</scope>
    <source>
        <strain evidence="2 3">H11R3</strain>
    </source>
</reference>
<proteinExistence type="predicted"/>
<evidence type="ECO:0000259" key="1">
    <source>
        <dbReference type="Pfam" id="PF13460"/>
    </source>
</evidence>
<dbReference type="Pfam" id="PF13460">
    <property type="entry name" value="NAD_binding_10"/>
    <property type="match status" value="1"/>
</dbReference>
<name>A0A3S8ZXB1_9NEIS</name>
<keyword evidence="3" id="KW-1185">Reference proteome</keyword>